<proteinExistence type="predicted"/>
<gene>
    <name evidence="2" type="ORF">BSAL_11140</name>
</gene>
<feature type="non-terminal residue" evidence="2">
    <location>
        <position position="184"/>
    </location>
</feature>
<dbReference type="Proteomes" id="UP000051952">
    <property type="component" value="Unassembled WGS sequence"/>
</dbReference>
<dbReference type="AlphaFoldDB" id="A0A0S4JC78"/>
<sequence length="184" mass="20530">YLEGFDDFEFLKSIEQTAEMQGFTCANDSLSVSSGDYSEKSLNCPALECITSAAMLGLSGVASNMTATANVPKREIKGDAVTKQEKRAKDDGDDDDGDDIACVCDEKKFIARFSRKDFARCGLEVFLSRTKAYRVPRTKQRNGQKDWIVLVLEDDETYLRWEDILHWPRAFGGNEAQLVSGAVF</sequence>
<dbReference type="EMBL" id="CYKH01001554">
    <property type="protein sequence ID" value="CUG87624.1"/>
    <property type="molecule type" value="Genomic_DNA"/>
</dbReference>
<evidence type="ECO:0000256" key="1">
    <source>
        <dbReference type="SAM" id="MobiDB-lite"/>
    </source>
</evidence>
<feature type="compositionally biased region" description="Basic and acidic residues" evidence="1">
    <location>
        <begin position="76"/>
        <end position="90"/>
    </location>
</feature>
<feature type="region of interest" description="Disordered" evidence="1">
    <location>
        <begin position="76"/>
        <end position="95"/>
    </location>
</feature>
<accession>A0A0S4JC78</accession>
<dbReference type="VEuPathDB" id="TriTrypDB:BSAL_11140"/>
<organism evidence="2 3">
    <name type="scientific">Bodo saltans</name>
    <name type="common">Flagellated protozoan</name>
    <dbReference type="NCBI Taxonomy" id="75058"/>
    <lineage>
        <taxon>Eukaryota</taxon>
        <taxon>Discoba</taxon>
        <taxon>Euglenozoa</taxon>
        <taxon>Kinetoplastea</taxon>
        <taxon>Metakinetoplastina</taxon>
        <taxon>Eubodonida</taxon>
        <taxon>Bodonidae</taxon>
        <taxon>Bodo</taxon>
    </lineage>
</organism>
<name>A0A0S4JC78_BODSA</name>
<evidence type="ECO:0000313" key="3">
    <source>
        <dbReference type="Proteomes" id="UP000051952"/>
    </source>
</evidence>
<feature type="non-terminal residue" evidence="2">
    <location>
        <position position="1"/>
    </location>
</feature>
<evidence type="ECO:0000313" key="2">
    <source>
        <dbReference type="EMBL" id="CUG87624.1"/>
    </source>
</evidence>
<protein>
    <submittedName>
        <fullName evidence="2">Uncharacterized protein</fullName>
    </submittedName>
</protein>
<reference evidence="3" key="1">
    <citation type="submission" date="2015-09" db="EMBL/GenBank/DDBJ databases">
        <authorList>
            <consortium name="Pathogen Informatics"/>
        </authorList>
    </citation>
    <scope>NUCLEOTIDE SEQUENCE [LARGE SCALE GENOMIC DNA]</scope>
    <source>
        <strain evidence="3">Lake Konstanz</strain>
    </source>
</reference>
<keyword evidence="3" id="KW-1185">Reference proteome</keyword>